<accession>A0A1B6CDQ8</accession>
<evidence type="ECO:0000313" key="2">
    <source>
        <dbReference type="EMBL" id="JAS11573.1"/>
    </source>
</evidence>
<name>A0A1B6CDQ8_9HEMI</name>
<protein>
    <recommendedName>
        <fullName evidence="3">CCHamide 2</fullName>
    </recommendedName>
</protein>
<gene>
    <name evidence="2" type="ORF">g.4461</name>
</gene>
<organism evidence="2">
    <name type="scientific">Clastoptera arizonana</name>
    <name type="common">Arizona spittle bug</name>
    <dbReference type="NCBI Taxonomy" id="38151"/>
    <lineage>
        <taxon>Eukaryota</taxon>
        <taxon>Metazoa</taxon>
        <taxon>Ecdysozoa</taxon>
        <taxon>Arthropoda</taxon>
        <taxon>Hexapoda</taxon>
        <taxon>Insecta</taxon>
        <taxon>Pterygota</taxon>
        <taxon>Neoptera</taxon>
        <taxon>Paraneoptera</taxon>
        <taxon>Hemiptera</taxon>
        <taxon>Auchenorrhyncha</taxon>
        <taxon>Cercopoidea</taxon>
        <taxon>Clastopteridae</taxon>
        <taxon>Clastoptera</taxon>
    </lineage>
</organism>
<reference evidence="2" key="1">
    <citation type="submission" date="2015-12" db="EMBL/GenBank/DDBJ databases">
        <title>De novo transcriptome assembly of four potential Pierce s Disease insect vectors from Arizona vineyards.</title>
        <authorList>
            <person name="Tassone E.E."/>
        </authorList>
    </citation>
    <scope>NUCLEOTIDE SEQUENCE</scope>
</reference>
<proteinExistence type="predicted"/>
<feature type="signal peptide" evidence="1">
    <location>
        <begin position="1"/>
        <end position="26"/>
    </location>
</feature>
<feature type="non-terminal residue" evidence="2">
    <location>
        <position position="1"/>
    </location>
</feature>
<keyword evidence="1" id="KW-0732">Signal</keyword>
<feature type="chain" id="PRO_5008580326" description="CCHamide 2" evidence="1">
    <location>
        <begin position="27"/>
        <end position="103"/>
    </location>
</feature>
<evidence type="ECO:0008006" key="3">
    <source>
        <dbReference type="Google" id="ProtNLM"/>
    </source>
</evidence>
<dbReference type="AlphaFoldDB" id="A0A1B6CDQ8"/>
<dbReference type="EMBL" id="GEDC01025725">
    <property type="protein sequence ID" value="JAS11573.1"/>
    <property type="molecule type" value="Transcribed_RNA"/>
</dbReference>
<evidence type="ECO:0000256" key="1">
    <source>
        <dbReference type="SAM" id="SignalP"/>
    </source>
</evidence>
<sequence length="103" mass="11319">PNFVTMASYQSAGLLLLTITVAVAIAVDIASAKRGCSSFGHSCFGGHGKRADEDFLQQPDYEIPVEVSDPRSQEKPAVTLSKNDFIPLLRQWLMTYRRTSDGK</sequence>